<accession>A0A6C7EAZ8</accession>
<dbReference type="PANTHER" id="PTHR40392">
    <property type="entry name" value="2-PHOSPHO-L-LACTATE GUANYLYLTRANSFERASE"/>
    <property type="match status" value="1"/>
</dbReference>
<evidence type="ECO:0000256" key="3">
    <source>
        <dbReference type="ARBA" id="ARBA00022741"/>
    </source>
</evidence>
<evidence type="ECO:0000313" key="6">
    <source>
        <dbReference type="Proteomes" id="UP000011863"/>
    </source>
</evidence>
<dbReference type="Gene3D" id="3.90.550.10">
    <property type="entry name" value="Spore Coat Polysaccharide Biosynthesis Protein SpsA, Chain A"/>
    <property type="match status" value="1"/>
</dbReference>
<keyword evidence="1" id="KW-0808">Transferase</keyword>
<sequence>MKTAVLVPVKGFSAAKQRLSDVLSPDERMRLAEWLADRVVAAVADFDTFVACDDEVVRSWAIDRGATPLWGPGLGLNGAVDDGVARIAALGFDHVIVAHADLPYPAGLTAVARQGVTTIVPDQRRDGTNVLSFPTDRRVDAAYGAHSFGRHLAAATSDERHVVEIRPDLRLSLDIDTRSDLTHPLTSEVLPSWLPTIPVNHFTHGS</sequence>
<dbReference type="NCBIfam" id="TIGR03552">
    <property type="entry name" value="F420_cofC"/>
    <property type="match status" value="1"/>
</dbReference>
<protein>
    <recommendedName>
        <fullName evidence="7">2-phospho-L-lactate guanylyltransferase</fullName>
    </recommendedName>
</protein>
<evidence type="ECO:0000256" key="4">
    <source>
        <dbReference type="ARBA" id="ARBA00023134"/>
    </source>
</evidence>
<dbReference type="Proteomes" id="UP000011863">
    <property type="component" value="Chromosome"/>
</dbReference>
<reference evidence="5 6" key="1">
    <citation type="journal article" date="2013" name="Int. J. Syst. Evol. Microbiol.">
        <title>Ilumatobacter nonamiense sp. nov. and Ilumatobacter coccineum sp. nov., isolated from seashore sand.</title>
        <authorList>
            <person name="Matsumoto A."/>
            <person name="Kasai H."/>
            <person name="Matsuo Y."/>
            <person name="Shizuri Y."/>
            <person name="Ichikawa N."/>
            <person name="Fujita N."/>
            <person name="Omura S."/>
            <person name="Takahashi Y."/>
        </authorList>
    </citation>
    <scope>NUCLEOTIDE SEQUENCE [LARGE SCALE GENOMIC DNA]</scope>
    <source>
        <strain evidence="6">NBRC 103263 / KCTC 29153 / YM16-304</strain>
    </source>
</reference>
<proteinExistence type="predicted"/>
<dbReference type="RefSeq" id="WP_015441055.1">
    <property type="nucleotide sequence ID" value="NC_020520.1"/>
</dbReference>
<dbReference type="Pfam" id="PF01983">
    <property type="entry name" value="CofC"/>
    <property type="match status" value="1"/>
</dbReference>
<keyword evidence="3" id="KW-0547">Nucleotide-binding</keyword>
<keyword evidence="6" id="KW-1185">Reference proteome</keyword>
<evidence type="ECO:0000256" key="2">
    <source>
        <dbReference type="ARBA" id="ARBA00022695"/>
    </source>
</evidence>
<dbReference type="PANTHER" id="PTHR40392:SF1">
    <property type="entry name" value="2-PHOSPHO-L-LACTATE GUANYLYLTRANSFERASE"/>
    <property type="match status" value="1"/>
</dbReference>
<dbReference type="SUPFAM" id="SSF53448">
    <property type="entry name" value="Nucleotide-diphospho-sugar transferases"/>
    <property type="match status" value="1"/>
</dbReference>
<name>A0A6C7EAZ8_ILUCY</name>
<dbReference type="InterPro" id="IPR029044">
    <property type="entry name" value="Nucleotide-diphossugar_trans"/>
</dbReference>
<dbReference type="InterPro" id="IPR002835">
    <property type="entry name" value="CofC"/>
</dbReference>
<keyword evidence="2" id="KW-0548">Nucleotidyltransferase</keyword>
<organism evidence="5 6">
    <name type="scientific">Ilumatobacter coccineus (strain NBRC 103263 / KCTC 29153 / YM16-304)</name>
    <dbReference type="NCBI Taxonomy" id="1313172"/>
    <lineage>
        <taxon>Bacteria</taxon>
        <taxon>Bacillati</taxon>
        <taxon>Actinomycetota</taxon>
        <taxon>Acidimicrobiia</taxon>
        <taxon>Acidimicrobiales</taxon>
        <taxon>Ilumatobacteraceae</taxon>
        <taxon>Ilumatobacter</taxon>
    </lineage>
</organism>
<evidence type="ECO:0000313" key="5">
    <source>
        <dbReference type="EMBL" id="BAN01808.1"/>
    </source>
</evidence>
<dbReference type="KEGG" id="aym:YM304_14940"/>
<evidence type="ECO:0000256" key="1">
    <source>
        <dbReference type="ARBA" id="ARBA00022679"/>
    </source>
</evidence>
<dbReference type="AlphaFoldDB" id="A0A6C7EAZ8"/>
<dbReference type="GO" id="GO:0005525">
    <property type="term" value="F:GTP binding"/>
    <property type="evidence" value="ECO:0007669"/>
    <property type="project" value="UniProtKB-KW"/>
</dbReference>
<dbReference type="EMBL" id="AP012057">
    <property type="protein sequence ID" value="BAN01808.1"/>
    <property type="molecule type" value="Genomic_DNA"/>
</dbReference>
<keyword evidence="4" id="KW-0342">GTP-binding</keyword>
<evidence type="ECO:0008006" key="7">
    <source>
        <dbReference type="Google" id="ProtNLM"/>
    </source>
</evidence>
<gene>
    <name evidence="5" type="ORF">YM304_14940</name>
</gene>
<dbReference type="GO" id="GO:0043814">
    <property type="term" value="F:phospholactate guanylyltransferase activity"/>
    <property type="evidence" value="ECO:0007669"/>
    <property type="project" value="InterPro"/>
</dbReference>